<dbReference type="STRING" id="714943.Mucpa_2690"/>
<dbReference type="AlphaFoldDB" id="H1Y4L9"/>
<evidence type="ECO:0008006" key="4">
    <source>
        <dbReference type="Google" id="ProtNLM"/>
    </source>
</evidence>
<keyword evidence="1" id="KW-0732">Signal</keyword>
<feature type="signal peptide" evidence="1">
    <location>
        <begin position="1"/>
        <end position="24"/>
    </location>
</feature>
<dbReference type="eggNOG" id="COG5661">
    <property type="taxonomic scope" value="Bacteria"/>
</dbReference>
<dbReference type="InterPro" id="IPR010321">
    <property type="entry name" value="DUF922"/>
</dbReference>
<protein>
    <recommendedName>
        <fullName evidence="4">DUF922 domain-containing protein</fullName>
    </recommendedName>
</protein>
<dbReference type="Pfam" id="PF06037">
    <property type="entry name" value="DUF922"/>
    <property type="match status" value="1"/>
</dbReference>
<evidence type="ECO:0000313" key="2">
    <source>
        <dbReference type="EMBL" id="EHQ26803.1"/>
    </source>
</evidence>
<accession>H1Y4L9</accession>
<feature type="chain" id="PRO_5003558182" description="DUF922 domain-containing protein" evidence="1">
    <location>
        <begin position="25"/>
        <end position="191"/>
    </location>
</feature>
<gene>
    <name evidence="2" type="ORF">Mucpa_2690</name>
</gene>
<reference evidence="2" key="1">
    <citation type="submission" date="2011-09" db="EMBL/GenBank/DDBJ databases">
        <title>The permanent draft genome of Mucilaginibacter paludis DSM 18603.</title>
        <authorList>
            <consortium name="US DOE Joint Genome Institute (JGI-PGF)"/>
            <person name="Lucas S."/>
            <person name="Han J."/>
            <person name="Lapidus A."/>
            <person name="Bruce D."/>
            <person name="Goodwin L."/>
            <person name="Pitluck S."/>
            <person name="Peters L."/>
            <person name="Kyrpides N."/>
            <person name="Mavromatis K."/>
            <person name="Ivanova N."/>
            <person name="Mikhailova N."/>
            <person name="Held B."/>
            <person name="Detter J.C."/>
            <person name="Tapia R."/>
            <person name="Han C."/>
            <person name="Land M."/>
            <person name="Hauser L."/>
            <person name="Markowitz V."/>
            <person name="Cheng J.-F."/>
            <person name="Hugenholtz P."/>
            <person name="Woyke T."/>
            <person name="Wu D."/>
            <person name="Tindall B."/>
            <person name="Brambilla E."/>
            <person name="Klenk H.-P."/>
            <person name="Eisen J.A."/>
        </authorList>
    </citation>
    <scope>NUCLEOTIDE SEQUENCE [LARGE SCALE GENOMIC DNA]</scope>
    <source>
        <strain evidence="2">DSM 18603</strain>
    </source>
</reference>
<dbReference type="OrthoDB" id="5431540at2"/>
<evidence type="ECO:0000256" key="1">
    <source>
        <dbReference type="SAM" id="SignalP"/>
    </source>
</evidence>
<organism evidence="2 3">
    <name type="scientific">Mucilaginibacter paludis DSM 18603</name>
    <dbReference type="NCBI Taxonomy" id="714943"/>
    <lineage>
        <taxon>Bacteria</taxon>
        <taxon>Pseudomonadati</taxon>
        <taxon>Bacteroidota</taxon>
        <taxon>Sphingobacteriia</taxon>
        <taxon>Sphingobacteriales</taxon>
        <taxon>Sphingobacteriaceae</taxon>
        <taxon>Mucilaginibacter</taxon>
    </lineage>
</organism>
<keyword evidence="3" id="KW-1185">Reference proteome</keyword>
<proteinExistence type="predicted"/>
<dbReference type="EMBL" id="CM001403">
    <property type="protein sequence ID" value="EHQ26803.1"/>
    <property type="molecule type" value="Genomic_DNA"/>
</dbReference>
<sequence>MKTKLSVLAISVGFLFFLSDGSVAQPYHRLAARDFAGSPTTEAGYAAYTNCYVSYSYRASRYNGNYSIDFSVQLYLNTNKSWIRFNEVNNREMLLGVLRHEQGHYNMAYLMKNELYSVFTHHRYSANYQAEVVLLFKQVETKYHQLNDDYESQTQHMANVKNQEKWNLWFEKQLDNAQVADNRHNGDRLPY</sequence>
<dbReference type="Proteomes" id="UP000002774">
    <property type="component" value="Chromosome"/>
</dbReference>
<name>H1Y4L9_9SPHI</name>
<dbReference type="HOGENOM" id="CLU_1420059_0_0_10"/>
<evidence type="ECO:0000313" key="3">
    <source>
        <dbReference type="Proteomes" id="UP000002774"/>
    </source>
</evidence>
<dbReference type="RefSeq" id="WP_008506997.1">
    <property type="nucleotide sequence ID" value="NZ_CM001403.1"/>
</dbReference>